<gene>
    <name evidence="5" type="primary">rbm44</name>
</gene>
<dbReference type="CDD" id="cd00590">
    <property type="entry name" value="RRM_SF"/>
    <property type="match status" value="1"/>
</dbReference>
<proteinExistence type="predicted"/>
<keyword evidence="4" id="KW-1185">Reference proteome</keyword>
<accession>A0A9Y3VVW5</accession>
<protein>
    <submittedName>
        <fullName evidence="5">RNA-binding protein 44</fullName>
    </submittedName>
</protein>
<keyword evidence="1" id="KW-0694">RNA-binding</keyword>
<evidence type="ECO:0000313" key="5">
    <source>
        <dbReference type="RefSeq" id="XP_005746369.1"/>
    </source>
</evidence>
<dbReference type="Proteomes" id="UP000695023">
    <property type="component" value="Unplaced"/>
</dbReference>
<name>A0A9Y3VVW5_9CICH</name>
<evidence type="ECO:0000313" key="4">
    <source>
        <dbReference type="Proteomes" id="UP000695023"/>
    </source>
</evidence>
<sequence length="203" mass="22186">MAHVSDESASQEAMSSVLCVSKLPSNVTESDMLLFFEKYHPTEVSISALKDLRFAIVMLSGPQSAETAVKELNGCRMQGRVLHLEHISRPTNNSQNSASEPDSSQDAAKPQTSKTDSSSTEVVCISPTAKGTFVPQHYGTMSSFDTLIAELTQLHPVVGRQRIVDAMLELRAKHQGVLCGMPLRTIREMISELLTRPQTAKQS</sequence>
<dbReference type="GO" id="GO:0003723">
    <property type="term" value="F:RNA binding"/>
    <property type="evidence" value="ECO:0007669"/>
    <property type="project" value="UniProtKB-UniRule"/>
</dbReference>
<feature type="region of interest" description="Disordered" evidence="2">
    <location>
        <begin position="90"/>
        <end position="121"/>
    </location>
</feature>
<dbReference type="Gene3D" id="3.30.70.330">
    <property type="match status" value="1"/>
</dbReference>
<dbReference type="PROSITE" id="PS50102">
    <property type="entry name" value="RRM"/>
    <property type="match status" value="1"/>
</dbReference>
<dbReference type="Pfam" id="PF00076">
    <property type="entry name" value="RRM_1"/>
    <property type="match status" value="1"/>
</dbReference>
<evidence type="ECO:0000256" key="2">
    <source>
        <dbReference type="SAM" id="MobiDB-lite"/>
    </source>
</evidence>
<dbReference type="SMART" id="SM00360">
    <property type="entry name" value="RRM"/>
    <property type="match status" value="1"/>
</dbReference>
<evidence type="ECO:0000259" key="3">
    <source>
        <dbReference type="PROSITE" id="PS50102"/>
    </source>
</evidence>
<dbReference type="InterPro" id="IPR012677">
    <property type="entry name" value="Nucleotide-bd_a/b_plait_sf"/>
</dbReference>
<dbReference type="CTD" id="375316"/>
<reference evidence="5" key="1">
    <citation type="submission" date="2025-08" db="UniProtKB">
        <authorList>
            <consortium name="RefSeq"/>
        </authorList>
    </citation>
    <scope>IDENTIFICATION</scope>
</reference>
<dbReference type="PANTHER" id="PTHR17550">
    <property type="entry name" value="E3 UBIQUITIN-PROTEIN LIGASE TTC3"/>
    <property type="match status" value="1"/>
</dbReference>
<organism evidence="4 5">
    <name type="scientific">Pundamilia nyererei</name>
    <dbReference type="NCBI Taxonomy" id="303518"/>
    <lineage>
        <taxon>Eukaryota</taxon>
        <taxon>Metazoa</taxon>
        <taxon>Chordata</taxon>
        <taxon>Craniata</taxon>
        <taxon>Vertebrata</taxon>
        <taxon>Euteleostomi</taxon>
        <taxon>Actinopterygii</taxon>
        <taxon>Neopterygii</taxon>
        <taxon>Teleostei</taxon>
        <taxon>Neoteleostei</taxon>
        <taxon>Acanthomorphata</taxon>
        <taxon>Ovalentaria</taxon>
        <taxon>Cichlomorphae</taxon>
        <taxon>Cichliformes</taxon>
        <taxon>Cichlidae</taxon>
        <taxon>African cichlids</taxon>
        <taxon>Pseudocrenilabrinae</taxon>
        <taxon>Haplochromini</taxon>
        <taxon>Pundamilia</taxon>
    </lineage>
</organism>
<dbReference type="InterPro" id="IPR000504">
    <property type="entry name" value="RRM_dom"/>
</dbReference>
<dbReference type="PANTHER" id="PTHR17550:SF7">
    <property type="entry name" value="RNA-BINDING PROTEIN 44"/>
    <property type="match status" value="1"/>
</dbReference>
<dbReference type="SUPFAM" id="SSF54928">
    <property type="entry name" value="RNA-binding domain, RBD"/>
    <property type="match status" value="1"/>
</dbReference>
<dbReference type="InterPro" id="IPR035979">
    <property type="entry name" value="RBD_domain_sf"/>
</dbReference>
<dbReference type="AlphaFoldDB" id="A0A9Y3VVW5"/>
<dbReference type="RefSeq" id="XP_005746369.1">
    <property type="nucleotide sequence ID" value="XM_005746312.1"/>
</dbReference>
<feature type="domain" description="RRM" evidence="3">
    <location>
        <begin position="16"/>
        <end position="89"/>
    </location>
</feature>
<evidence type="ECO:0000256" key="1">
    <source>
        <dbReference type="PROSITE-ProRule" id="PRU00176"/>
    </source>
</evidence>